<sequence length="167" mass="19612">MMQATMKYNKEDRTPQAQVHDSPKGLLGFCSFKLAAMSYGFSRFFSTGRRFHKRLSFGRLVFESMHNLGFYLEQFPACVPQAHLFFNLFTPTARLLHRHPRKIPQFRAIKTRPVGEAVVVVFVDHWRRCYRKNRSFSLSLPPSPPPTRGLVMDQRNFHNRVWLARLV</sequence>
<dbReference type="EMBL" id="VEPZ02001131">
    <property type="protein sequence ID" value="KAE8692740.1"/>
    <property type="molecule type" value="Genomic_DNA"/>
</dbReference>
<name>A0A6A2ZM04_HIBSY</name>
<evidence type="ECO:0000313" key="2">
    <source>
        <dbReference type="EMBL" id="KAE8692740.1"/>
    </source>
</evidence>
<dbReference type="AlphaFoldDB" id="A0A6A2ZM04"/>
<evidence type="ECO:0000256" key="1">
    <source>
        <dbReference type="SAM" id="MobiDB-lite"/>
    </source>
</evidence>
<keyword evidence="3" id="KW-1185">Reference proteome</keyword>
<proteinExistence type="predicted"/>
<feature type="region of interest" description="Disordered" evidence="1">
    <location>
        <begin position="1"/>
        <end position="20"/>
    </location>
</feature>
<gene>
    <name evidence="2" type="ORF">F3Y22_tig00110831pilonHSYRG00626</name>
</gene>
<reference evidence="2" key="1">
    <citation type="submission" date="2019-09" db="EMBL/GenBank/DDBJ databases">
        <title>Draft genome information of white flower Hibiscus syriacus.</title>
        <authorList>
            <person name="Kim Y.-M."/>
        </authorList>
    </citation>
    <scope>NUCLEOTIDE SEQUENCE [LARGE SCALE GENOMIC DNA]</scope>
    <source>
        <strain evidence="2">YM2019G1</strain>
    </source>
</reference>
<organism evidence="2 3">
    <name type="scientific">Hibiscus syriacus</name>
    <name type="common">Rose of Sharon</name>
    <dbReference type="NCBI Taxonomy" id="106335"/>
    <lineage>
        <taxon>Eukaryota</taxon>
        <taxon>Viridiplantae</taxon>
        <taxon>Streptophyta</taxon>
        <taxon>Embryophyta</taxon>
        <taxon>Tracheophyta</taxon>
        <taxon>Spermatophyta</taxon>
        <taxon>Magnoliopsida</taxon>
        <taxon>eudicotyledons</taxon>
        <taxon>Gunneridae</taxon>
        <taxon>Pentapetalae</taxon>
        <taxon>rosids</taxon>
        <taxon>malvids</taxon>
        <taxon>Malvales</taxon>
        <taxon>Malvaceae</taxon>
        <taxon>Malvoideae</taxon>
        <taxon>Hibiscus</taxon>
    </lineage>
</organism>
<dbReference type="Proteomes" id="UP000436088">
    <property type="component" value="Unassembled WGS sequence"/>
</dbReference>
<comment type="caution">
    <text evidence="2">The sequence shown here is derived from an EMBL/GenBank/DDBJ whole genome shotgun (WGS) entry which is preliminary data.</text>
</comment>
<accession>A0A6A2ZM04</accession>
<evidence type="ECO:0000313" key="3">
    <source>
        <dbReference type="Proteomes" id="UP000436088"/>
    </source>
</evidence>
<protein>
    <submittedName>
        <fullName evidence="2">Uncharacterized protein</fullName>
    </submittedName>
</protein>